<proteinExistence type="predicted"/>
<organism evidence="2 3">
    <name type="scientific">Tritrichomonas foetus</name>
    <dbReference type="NCBI Taxonomy" id="1144522"/>
    <lineage>
        <taxon>Eukaryota</taxon>
        <taxon>Metamonada</taxon>
        <taxon>Parabasalia</taxon>
        <taxon>Tritrichomonadida</taxon>
        <taxon>Tritrichomonadidae</taxon>
        <taxon>Tritrichomonas</taxon>
    </lineage>
</organism>
<dbReference type="EMBL" id="MLAK01000684">
    <property type="protein sequence ID" value="OHT07839.1"/>
    <property type="molecule type" value="Genomic_DNA"/>
</dbReference>
<dbReference type="OrthoDB" id="10526031at2759"/>
<feature type="region of interest" description="Disordered" evidence="1">
    <location>
        <begin position="29"/>
        <end position="59"/>
    </location>
</feature>
<name>A0A1J4K8V1_9EUKA</name>
<keyword evidence="3" id="KW-1185">Reference proteome</keyword>
<gene>
    <name evidence="2" type="ORF">TRFO_23782</name>
</gene>
<dbReference type="RefSeq" id="XP_068360975.1">
    <property type="nucleotide sequence ID" value="XM_068503362.1"/>
</dbReference>
<comment type="caution">
    <text evidence="2">The sequence shown here is derived from an EMBL/GenBank/DDBJ whole genome shotgun (WGS) entry which is preliminary data.</text>
</comment>
<evidence type="ECO:0008006" key="4">
    <source>
        <dbReference type="Google" id="ProtNLM"/>
    </source>
</evidence>
<evidence type="ECO:0000313" key="3">
    <source>
        <dbReference type="Proteomes" id="UP000179807"/>
    </source>
</evidence>
<reference evidence="2" key="1">
    <citation type="submission" date="2016-10" db="EMBL/GenBank/DDBJ databases">
        <authorList>
            <person name="Benchimol M."/>
            <person name="Almeida L.G."/>
            <person name="Vasconcelos A.T."/>
            <person name="Perreira-Neves A."/>
            <person name="Rosa I.A."/>
            <person name="Tasca T."/>
            <person name="Bogo M.R."/>
            <person name="de Souza W."/>
        </authorList>
    </citation>
    <scope>NUCLEOTIDE SEQUENCE [LARGE SCALE GENOMIC DNA]</scope>
    <source>
        <strain evidence="2">K</strain>
    </source>
</reference>
<feature type="compositionally biased region" description="Low complexity" evidence="1">
    <location>
        <begin position="39"/>
        <end position="53"/>
    </location>
</feature>
<dbReference type="VEuPathDB" id="TrichDB:TRFO_23782"/>
<accession>A0A1J4K8V1</accession>
<sequence length="201" mass="23387">MTFFYGLRYFLSRVTRPIFKRSQAKYQYPKMGGEESKVQGNQPQKNQQHPQKGSVQNMSHQTEIAPMPEYDGIPSVNPLVLRVLMKEQYPADIRISSENLPQTHQMVQHYFRQINYTISSNQERITVQTKKQLEEYIGLSGVLQRRQNELDAKLAHMLSLFRQFNDDVKNTTELLKLTIEKADSVAQQIDPDLSFKSFSTN</sequence>
<dbReference type="Proteomes" id="UP000179807">
    <property type="component" value="Unassembled WGS sequence"/>
</dbReference>
<evidence type="ECO:0000313" key="2">
    <source>
        <dbReference type="EMBL" id="OHT07839.1"/>
    </source>
</evidence>
<dbReference type="GeneID" id="94838066"/>
<dbReference type="AlphaFoldDB" id="A0A1J4K8V1"/>
<evidence type="ECO:0000256" key="1">
    <source>
        <dbReference type="SAM" id="MobiDB-lite"/>
    </source>
</evidence>
<protein>
    <recommendedName>
        <fullName evidence="4">BLOC-1-related complex subunit 5</fullName>
    </recommendedName>
</protein>